<dbReference type="Proteomes" id="UP000007431">
    <property type="component" value="Unassembled WGS sequence"/>
</dbReference>
<evidence type="ECO:0000259" key="3">
    <source>
        <dbReference type="PROSITE" id="PS50103"/>
    </source>
</evidence>
<name>D8Q7L8_SCHCM</name>
<dbReference type="OrthoDB" id="410307at2759"/>
<evidence type="ECO:0000256" key="2">
    <source>
        <dbReference type="SAM" id="MobiDB-lite"/>
    </source>
</evidence>
<dbReference type="KEGG" id="scm:SCHCO_02581163"/>
<evidence type="ECO:0000313" key="5">
    <source>
        <dbReference type="Proteomes" id="UP000007431"/>
    </source>
</evidence>
<dbReference type="SMART" id="SM00356">
    <property type="entry name" value="ZnF_C3H1"/>
    <property type="match status" value="3"/>
</dbReference>
<dbReference type="AlphaFoldDB" id="D8Q7L8"/>
<sequence>MRHFDEYYMGGHRATVLVGDPPRTAAGKSARSGKHKTSAQDIELARQTKLCSHYCRNQACPEGEENCDYIHDKDIYAAQMSDPASGLQRHRAPRAHCWAYIQGSCPRRGTCRYYHPQKRELYCKYTPCANWRECTLRDCTFRHPAVVDQGVPSPVTTAKRVSIDAGVKQDTLLNLAQAHALALEAYEDTFIRLTAPSPPKSAPATQTHYSRWGSISHAAVGNDFEAMESIQATPHHGRTRRASAAVPPVPRNQQRYTVEVKGKADSSMNWRDSRRSSVY</sequence>
<keyword evidence="1" id="KW-0479">Metal-binding</keyword>
<keyword evidence="1" id="KW-0862">Zinc</keyword>
<reference evidence="4 5" key="1">
    <citation type="journal article" date="2010" name="Nat. Biotechnol.">
        <title>Genome sequence of the model mushroom Schizophyllum commune.</title>
        <authorList>
            <person name="Ohm R.A."/>
            <person name="de Jong J.F."/>
            <person name="Lugones L.G."/>
            <person name="Aerts A."/>
            <person name="Kothe E."/>
            <person name="Stajich J.E."/>
            <person name="de Vries R.P."/>
            <person name="Record E."/>
            <person name="Levasseur A."/>
            <person name="Baker S.E."/>
            <person name="Bartholomew K.A."/>
            <person name="Coutinho P.M."/>
            <person name="Erdmann S."/>
            <person name="Fowler T.J."/>
            <person name="Gathman A.C."/>
            <person name="Lombard V."/>
            <person name="Henrissat B."/>
            <person name="Knabe N."/>
            <person name="Kuees U."/>
            <person name="Lilly W.W."/>
            <person name="Lindquist E."/>
            <person name="Lucas S."/>
            <person name="Magnuson J.K."/>
            <person name="Piumi F."/>
            <person name="Raudaskoski M."/>
            <person name="Salamov A."/>
            <person name="Schmutz J."/>
            <person name="Schwarze F.W.M.R."/>
            <person name="vanKuyk P.A."/>
            <person name="Horton J.S."/>
            <person name="Grigoriev I.V."/>
            <person name="Woesten H.A.B."/>
        </authorList>
    </citation>
    <scope>NUCLEOTIDE SEQUENCE [LARGE SCALE GENOMIC DNA]</scope>
    <source>
        <strain evidence="5">H4-8 / FGSC 9210</strain>
    </source>
</reference>
<feature type="domain" description="C3H1-type" evidence="3">
    <location>
        <begin position="91"/>
        <end position="118"/>
    </location>
</feature>
<proteinExistence type="predicted"/>
<keyword evidence="5" id="KW-1185">Reference proteome</keyword>
<organism evidence="5">
    <name type="scientific">Schizophyllum commune (strain H4-8 / FGSC 9210)</name>
    <name type="common">Split gill fungus</name>
    <dbReference type="NCBI Taxonomy" id="578458"/>
    <lineage>
        <taxon>Eukaryota</taxon>
        <taxon>Fungi</taxon>
        <taxon>Dikarya</taxon>
        <taxon>Basidiomycota</taxon>
        <taxon>Agaricomycotina</taxon>
        <taxon>Agaricomycetes</taxon>
        <taxon>Agaricomycetidae</taxon>
        <taxon>Agaricales</taxon>
        <taxon>Schizophyllaceae</taxon>
        <taxon>Schizophyllum</taxon>
    </lineage>
</organism>
<dbReference type="VEuPathDB" id="FungiDB:SCHCODRAFT_02581163"/>
<feature type="region of interest" description="Disordered" evidence="2">
    <location>
        <begin position="18"/>
        <end position="39"/>
    </location>
</feature>
<keyword evidence="1" id="KW-0863">Zinc-finger</keyword>
<feature type="region of interest" description="Disordered" evidence="2">
    <location>
        <begin position="260"/>
        <end position="279"/>
    </location>
</feature>
<dbReference type="GeneID" id="9586696"/>
<feature type="region of interest" description="Disordered" evidence="2">
    <location>
        <begin position="233"/>
        <end position="253"/>
    </location>
</feature>
<dbReference type="Gene3D" id="3.30.1370.210">
    <property type="match status" value="1"/>
</dbReference>
<dbReference type="EMBL" id="GL377307">
    <property type="protein sequence ID" value="EFI96445.1"/>
    <property type="molecule type" value="Genomic_DNA"/>
</dbReference>
<evidence type="ECO:0000313" key="4">
    <source>
        <dbReference type="EMBL" id="EFI96445.1"/>
    </source>
</evidence>
<dbReference type="STRING" id="578458.D8Q7L8"/>
<gene>
    <name evidence="4" type="ORF">SCHCODRAFT_82481</name>
</gene>
<dbReference type="HOGENOM" id="CLU_998043_0_0_1"/>
<dbReference type="PROSITE" id="PS50103">
    <property type="entry name" value="ZF_C3H1"/>
    <property type="match status" value="2"/>
</dbReference>
<accession>D8Q7L8</accession>
<dbReference type="InParanoid" id="D8Q7L8"/>
<dbReference type="RefSeq" id="XP_003031348.1">
    <property type="nucleotide sequence ID" value="XM_003031302.1"/>
</dbReference>
<feature type="zinc finger region" description="C3H1-type" evidence="1">
    <location>
        <begin position="91"/>
        <end position="118"/>
    </location>
</feature>
<feature type="domain" description="C3H1-type" evidence="3">
    <location>
        <begin position="45"/>
        <end position="74"/>
    </location>
</feature>
<evidence type="ECO:0000256" key="1">
    <source>
        <dbReference type="PROSITE-ProRule" id="PRU00723"/>
    </source>
</evidence>
<feature type="zinc finger region" description="C3H1-type" evidence="1">
    <location>
        <begin position="45"/>
        <end position="74"/>
    </location>
</feature>
<protein>
    <submittedName>
        <fullName evidence="4">Expressed protein</fullName>
    </submittedName>
</protein>
<dbReference type="InterPro" id="IPR000571">
    <property type="entry name" value="Znf_CCCH"/>
</dbReference>
<dbReference type="GO" id="GO:0008270">
    <property type="term" value="F:zinc ion binding"/>
    <property type="evidence" value="ECO:0007669"/>
    <property type="project" value="UniProtKB-KW"/>
</dbReference>